<dbReference type="KEGG" id="ccp:CHC_T00006931001"/>
<dbReference type="Proteomes" id="UP000012073">
    <property type="component" value="Unassembled WGS sequence"/>
</dbReference>
<evidence type="ECO:0000313" key="2">
    <source>
        <dbReference type="EMBL" id="CDF40044.1"/>
    </source>
</evidence>
<feature type="region of interest" description="Disordered" evidence="1">
    <location>
        <begin position="33"/>
        <end position="72"/>
    </location>
</feature>
<dbReference type="Gramene" id="CDF40044">
    <property type="protein sequence ID" value="CDF40044"/>
    <property type="gene ID" value="CHC_T00006931001"/>
</dbReference>
<protein>
    <submittedName>
        <fullName evidence="2">Uncharacterized protein</fullName>
    </submittedName>
</protein>
<feature type="compositionally biased region" description="Pro residues" evidence="1">
    <location>
        <begin position="59"/>
        <end position="72"/>
    </location>
</feature>
<gene>
    <name evidence="2" type="ORF">CHC_T00006931001</name>
</gene>
<organism evidence="2 3">
    <name type="scientific">Chondrus crispus</name>
    <name type="common">Carrageen Irish moss</name>
    <name type="synonym">Polymorpha crispa</name>
    <dbReference type="NCBI Taxonomy" id="2769"/>
    <lineage>
        <taxon>Eukaryota</taxon>
        <taxon>Rhodophyta</taxon>
        <taxon>Florideophyceae</taxon>
        <taxon>Rhodymeniophycidae</taxon>
        <taxon>Gigartinales</taxon>
        <taxon>Gigartinaceae</taxon>
        <taxon>Chondrus</taxon>
    </lineage>
</organism>
<dbReference type="GeneID" id="17318056"/>
<dbReference type="EMBL" id="HG002116">
    <property type="protein sequence ID" value="CDF40044.1"/>
    <property type="molecule type" value="Genomic_DNA"/>
</dbReference>
<reference evidence="3" key="1">
    <citation type="journal article" date="2013" name="Proc. Natl. Acad. Sci. U.S.A.">
        <title>Genome structure and metabolic features in the red seaweed Chondrus crispus shed light on evolution of the Archaeplastida.</title>
        <authorList>
            <person name="Collen J."/>
            <person name="Porcel B."/>
            <person name="Carre W."/>
            <person name="Ball S.G."/>
            <person name="Chaparro C."/>
            <person name="Tonon T."/>
            <person name="Barbeyron T."/>
            <person name="Michel G."/>
            <person name="Noel B."/>
            <person name="Valentin K."/>
            <person name="Elias M."/>
            <person name="Artiguenave F."/>
            <person name="Arun A."/>
            <person name="Aury J.M."/>
            <person name="Barbosa-Neto J.F."/>
            <person name="Bothwell J.H."/>
            <person name="Bouget F.Y."/>
            <person name="Brillet L."/>
            <person name="Cabello-Hurtado F."/>
            <person name="Capella-Gutierrez S."/>
            <person name="Charrier B."/>
            <person name="Cladiere L."/>
            <person name="Cock J.M."/>
            <person name="Coelho S.M."/>
            <person name="Colleoni C."/>
            <person name="Czjzek M."/>
            <person name="Da Silva C."/>
            <person name="Delage L."/>
            <person name="Denoeud F."/>
            <person name="Deschamps P."/>
            <person name="Dittami S.M."/>
            <person name="Gabaldon T."/>
            <person name="Gachon C.M."/>
            <person name="Groisillier A."/>
            <person name="Herve C."/>
            <person name="Jabbari K."/>
            <person name="Katinka M."/>
            <person name="Kloareg B."/>
            <person name="Kowalczyk N."/>
            <person name="Labadie K."/>
            <person name="Leblanc C."/>
            <person name="Lopez P.J."/>
            <person name="McLachlan D.H."/>
            <person name="Meslet-Cladiere L."/>
            <person name="Moustafa A."/>
            <person name="Nehr Z."/>
            <person name="Nyvall Collen P."/>
            <person name="Panaud O."/>
            <person name="Partensky F."/>
            <person name="Poulain J."/>
            <person name="Rensing S.A."/>
            <person name="Rousvoal S."/>
            <person name="Samson G."/>
            <person name="Symeonidi A."/>
            <person name="Weissenbach J."/>
            <person name="Zambounis A."/>
            <person name="Wincker P."/>
            <person name="Boyen C."/>
        </authorList>
    </citation>
    <scope>NUCLEOTIDE SEQUENCE [LARGE SCALE GENOMIC DNA]</scope>
    <source>
        <strain evidence="3">cv. Stackhouse</strain>
    </source>
</reference>
<name>R7QPN3_CHOCR</name>
<accession>R7QPN3</accession>
<evidence type="ECO:0000256" key="1">
    <source>
        <dbReference type="SAM" id="MobiDB-lite"/>
    </source>
</evidence>
<dbReference type="AlphaFoldDB" id="R7QPN3"/>
<sequence length="72" mass="7972">MSIYSSTSTTSTMEHHHLQFLYRTTPLISRPALFPMAPSVPQPPHFPTAHPQLATTSTPNPPRQARPPPFAP</sequence>
<dbReference type="RefSeq" id="XP_005710338.1">
    <property type="nucleotide sequence ID" value="XM_005710281.1"/>
</dbReference>
<keyword evidence="3" id="KW-1185">Reference proteome</keyword>
<evidence type="ECO:0000313" key="3">
    <source>
        <dbReference type="Proteomes" id="UP000012073"/>
    </source>
</evidence>
<proteinExistence type="predicted"/>